<sequence length="834" mass="91789">MRSVTKSDGADRLRMIAYAPAMAVIVTVLAIELGLGGFRQSAGSWLPLVEVFAVMASVLAGTLWFGWGQSRVATRAMNVLNVAEDERRTISAIGIGANWDLDLNRIFARFSNDLTTLIDYDRLTITTARRDGRMQLEFVAGIKAPEDEIGGIVVSVVGNPDGLINPRDYGLHSQMTVPISAIDGTITIRSRDRDAYGPHHVDVMRQVVAQISPGISNAIHYQESQHRVMERTALAEIGRAATHETDLDSILLVVSGALSNLMKFDHLGAILTEKDGSPANVVCWSTEDLLGINVGDTIELDRSKGGSGVLSGRGRDPLGLSSSSGKNEFEDRLWMQVPLGEESNLLGILVVSAPADAVLSEEEADLLQRVANQISPAIQNARLTADLTAALEERRVVAVIGRAASSETEMRQIFAVVANELEHIIPFDRFIASITISETEYLDVAYVNGMAVEGSQEGDRITQPTEEEQIELRSRRVIVRNQDDITQVKDANIFKDGLRSWIRVALGDLTDPIGYLTFRSYQPNAYTPTHVDFLEGIARQIAPTLKNAQMFEMERALRDQLDSQNKELQEANAAKTRFLSTVSHELKTPLTIVSGFIDLLTDDAAQFKDDHVEALDIMRKNATRLGLLINDVLDISRMDAGKLRIEPTTFLINDLVEELEKSFEPVLETKNQSLSTSIPVSETWIEADRNRIAQLITNLVSNAHKYSEEGNEIRLNIAIESDYLSVVIEDEGIGISEEDQKQLFTAFFRADNRASREAGGTGLGLVIARSIAELHGGKLWLNSIENQGTTVAFKIPGITSKPEIDPDEEAELSMLAQRSRLYPDTDWEDIGQSA</sequence>
<dbReference type="Proteomes" id="UP001321249">
    <property type="component" value="Unassembled WGS sequence"/>
</dbReference>
<dbReference type="PROSITE" id="PS50109">
    <property type="entry name" value="HIS_KIN"/>
    <property type="match status" value="1"/>
</dbReference>
<evidence type="ECO:0000313" key="13">
    <source>
        <dbReference type="Proteomes" id="UP001219901"/>
    </source>
</evidence>
<dbReference type="FunFam" id="3.30.565.10:FF:000006">
    <property type="entry name" value="Sensor histidine kinase WalK"/>
    <property type="match status" value="1"/>
</dbReference>
<dbReference type="SMART" id="SM00065">
    <property type="entry name" value="GAF"/>
    <property type="match status" value="3"/>
</dbReference>
<dbReference type="PRINTS" id="PR00344">
    <property type="entry name" value="BCTRLSENSOR"/>
</dbReference>
<dbReference type="Proteomes" id="UP001219901">
    <property type="component" value="Chromosome"/>
</dbReference>
<protein>
    <recommendedName>
        <fullName evidence="2">histidine kinase</fullName>
        <ecNumber evidence="2">2.7.13.3</ecNumber>
    </recommendedName>
</protein>
<dbReference type="AlphaFoldDB" id="A0AAJ6CS62"/>
<dbReference type="CDD" id="cd00082">
    <property type="entry name" value="HisKA"/>
    <property type="match status" value="1"/>
</dbReference>
<dbReference type="SUPFAM" id="SSF47384">
    <property type="entry name" value="Homodimeric domain of signal transducing histidine kinase"/>
    <property type="match status" value="1"/>
</dbReference>
<keyword evidence="4" id="KW-0808">Transferase</keyword>
<feature type="transmembrane region" description="Helical" evidence="9">
    <location>
        <begin position="15"/>
        <end position="38"/>
    </location>
</feature>
<evidence type="ECO:0000256" key="2">
    <source>
        <dbReference type="ARBA" id="ARBA00012438"/>
    </source>
</evidence>
<dbReference type="FunFam" id="1.10.287.130:FF:000001">
    <property type="entry name" value="Two-component sensor histidine kinase"/>
    <property type="match status" value="1"/>
</dbReference>
<evidence type="ECO:0000256" key="6">
    <source>
        <dbReference type="ARBA" id="ARBA00023012"/>
    </source>
</evidence>
<evidence type="ECO:0000313" key="14">
    <source>
        <dbReference type="Proteomes" id="UP001321249"/>
    </source>
</evidence>
<dbReference type="SUPFAM" id="SSF55781">
    <property type="entry name" value="GAF domain-like"/>
    <property type="match status" value="3"/>
</dbReference>
<dbReference type="InterPro" id="IPR004358">
    <property type="entry name" value="Sig_transdc_His_kin-like_C"/>
</dbReference>
<evidence type="ECO:0000259" key="10">
    <source>
        <dbReference type="PROSITE" id="PS50109"/>
    </source>
</evidence>
<evidence type="ECO:0000256" key="3">
    <source>
        <dbReference type="ARBA" id="ARBA00022553"/>
    </source>
</evidence>
<gene>
    <name evidence="11" type="ORF">GKO46_11290</name>
    <name evidence="12" type="ORF">GKO48_10245</name>
</gene>
<name>A0AAJ6CS62_9CHLR</name>
<dbReference type="EC" id="2.7.13.3" evidence="2"/>
<comment type="catalytic activity">
    <reaction evidence="1">
        <text>ATP + protein L-histidine = ADP + protein N-phospho-L-histidine.</text>
        <dbReference type="EC" id="2.7.13.3"/>
    </reaction>
</comment>
<keyword evidence="7 9" id="KW-0472">Membrane</keyword>
<dbReference type="InterPro" id="IPR005467">
    <property type="entry name" value="His_kinase_dom"/>
</dbReference>
<feature type="region of interest" description="Disordered" evidence="8">
    <location>
        <begin position="305"/>
        <end position="324"/>
    </location>
</feature>
<dbReference type="InterPro" id="IPR029016">
    <property type="entry name" value="GAF-like_dom_sf"/>
</dbReference>
<evidence type="ECO:0000256" key="9">
    <source>
        <dbReference type="SAM" id="Phobius"/>
    </source>
</evidence>
<dbReference type="Gene3D" id="1.10.287.130">
    <property type="match status" value="1"/>
</dbReference>
<dbReference type="Pfam" id="PF02518">
    <property type="entry name" value="HATPase_c"/>
    <property type="match status" value="1"/>
</dbReference>
<dbReference type="SMART" id="SM00387">
    <property type="entry name" value="HATPase_c"/>
    <property type="match status" value="1"/>
</dbReference>
<keyword evidence="3" id="KW-0597">Phosphoprotein</keyword>
<evidence type="ECO:0000256" key="5">
    <source>
        <dbReference type="ARBA" id="ARBA00022777"/>
    </source>
</evidence>
<reference evidence="12" key="2">
    <citation type="journal article" date="2023" name="Nat. Commun.">
        <title>Cultivation of marine bacteria of the SAR202 clade.</title>
        <authorList>
            <person name="Lim Y."/>
            <person name="Seo J.H."/>
            <person name="Giovannoni S.J."/>
            <person name="Kang I."/>
            <person name="Cho J.C."/>
        </authorList>
    </citation>
    <scope>NUCLEOTIDE SEQUENCE</scope>
    <source>
        <strain evidence="12">JH1073</strain>
    </source>
</reference>
<dbReference type="InterPro" id="IPR003018">
    <property type="entry name" value="GAF"/>
</dbReference>
<dbReference type="GO" id="GO:0000155">
    <property type="term" value="F:phosphorelay sensor kinase activity"/>
    <property type="evidence" value="ECO:0007669"/>
    <property type="project" value="InterPro"/>
</dbReference>
<dbReference type="SUPFAM" id="SSF55874">
    <property type="entry name" value="ATPase domain of HSP90 chaperone/DNA topoisomerase II/histidine kinase"/>
    <property type="match status" value="1"/>
</dbReference>
<evidence type="ECO:0000256" key="4">
    <source>
        <dbReference type="ARBA" id="ARBA00022679"/>
    </source>
</evidence>
<dbReference type="InterPro" id="IPR003594">
    <property type="entry name" value="HATPase_dom"/>
</dbReference>
<dbReference type="PANTHER" id="PTHR43711">
    <property type="entry name" value="TWO-COMPONENT HISTIDINE KINASE"/>
    <property type="match status" value="1"/>
</dbReference>
<dbReference type="Gene3D" id="3.30.450.40">
    <property type="match status" value="2"/>
</dbReference>
<evidence type="ECO:0000256" key="7">
    <source>
        <dbReference type="ARBA" id="ARBA00023136"/>
    </source>
</evidence>
<accession>A0AAJ6CS62</accession>
<dbReference type="InterPro" id="IPR003661">
    <property type="entry name" value="HisK_dim/P_dom"/>
</dbReference>
<keyword evidence="9" id="KW-0812">Transmembrane</keyword>
<proteinExistence type="predicted"/>
<evidence type="ECO:0000256" key="1">
    <source>
        <dbReference type="ARBA" id="ARBA00000085"/>
    </source>
</evidence>
<organism evidence="12 13">
    <name type="scientific">Candidatus Lucifugimonas marina</name>
    <dbReference type="NCBI Taxonomy" id="3038979"/>
    <lineage>
        <taxon>Bacteria</taxon>
        <taxon>Bacillati</taxon>
        <taxon>Chloroflexota</taxon>
        <taxon>Dehalococcoidia</taxon>
        <taxon>SAR202 cluster</taxon>
        <taxon>Candidatus Lucifugimonadales</taxon>
        <taxon>Candidatus Lucifugimonadaceae</taxon>
        <taxon>Candidatus Lucifugimonas</taxon>
    </lineage>
</organism>
<evidence type="ECO:0000313" key="11">
    <source>
        <dbReference type="EMBL" id="MDG0867651.1"/>
    </source>
</evidence>
<dbReference type="SMART" id="SM00388">
    <property type="entry name" value="HisKA"/>
    <property type="match status" value="1"/>
</dbReference>
<keyword evidence="9" id="KW-1133">Transmembrane helix</keyword>
<feature type="domain" description="Histidine kinase" evidence="10">
    <location>
        <begin position="581"/>
        <end position="799"/>
    </location>
</feature>
<dbReference type="InterPro" id="IPR050736">
    <property type="entry name" value="Sensor_HK_Regulatory"/>
</dbReference>
<reference evidence="13 14" key="1">
    <citation type="submission" date="2019-11" db="EMBL/GenBank/DDBJ databases">
        <authorList>
            <person name="Cho J.-C."/>
        </authorList>
    </citation>
    <scope>NUCLEOTIDE SEQUENCE [LARGE SCALE GENOMIC DNA]</scope>
    <source>
        <strain evidence="12 13">JH1073</strain>
        <strain evidence="11 14">JH702</strain>
    </source>
</reference>
<dbReference type="RefSeq" id="WP_342826215.1">
    <property type="nucleotide sequence ID" value="NZ_CP046146.1"/>
</dbReference>
<dbReference type="Pfam" id="PF00512">
    <property type="entry name" value="HisKA"/>
    <property type="match status" value="1"/>
</dbReference>
<evidence type="ECO:0000256" key="8">
    <source>
        <dbReference type="SAM" id="MobiDB-lite"/>
    </source>
</evidence>
<dbReference type="PANTHER" id="PTHR43711:SF1">
    <property type="entry name" value="HISTIDINE KINASE 1"/>
    <property type="match status" value="1"/>
</dbReference>
<dbReference type="InterPro" id="IPR036890">
    <property type="entry name" value="HATPase_C_sf"/>
</dbReference>
<dbReference type="EMBL" id="CP046147">
    <property type="protein sequence ID" value="WFG39981.1"/>
    <property type="molecule type" value="Genomic_DNA"/>
</dbReference>
<keyword evidence="13" id="KW-1185">Reference proteome</keyword>
<reference evidence="13" key="3">
    <citation type="submission" date="2023-06" db="EMBL/GenBank/DDBJ databases">
        <title>Pangenomics reveal diversification of enzyme families and niche specialization in globally abundant SAR202 bacteria.</title>
        <authorList>
            <person name="Saw J.H.W."/>
        </authorList>
    </citation>
    <scope>NUCLEOTIDE SEQUENCE [LARGE SCALE GENOMIC DNA]</scope>
    <source>
        <strain evidence="13">JH1073</strain>
    </source>
</reference>
<dbReference type="Pfam" id="PF01590">
    <property type="entry name" value="GAF"/>
    <property type="match status" value="1"/>
</dbReference>
<feature type="transmembrane region" description="Helical" evidence="9">
    <location>
        <begin position="45"/>
        <end position="67"/>
    </location>
</feature>
<keyword evidence="5" id="KW-0418">Kinase</keyword>
<dbReference type="Gene3D" id="3.30.565.10">
    <property type="entry name" value="Histidine kinase-like ATPase, C-terminal domain"/>
    <property type="match status" value="1"/>
</dbReference>
<dbReference type="EMBL" id="WMBE01000003">
    <property type="protein sequence ID" value="MDG0867651.1"/>
    <property type="molecule type" value="Genomic_DNA"/>
</dbReference>
<dbReference type="InterPro" id="IPR036097">
    <property type="entry name" value="HisK_dim/P_sf"/>
</dbReference>
<evidence type="ECO:0000313" key="12">
    <source>
        <dbReference type="EMBL" id="WFG39981.1"/>
    </source>
</evidence>
<keyword evidence="6" id="KW-0902">Two-component regulatory system</keyword>